<dbReference type="EC" id="2.4.-.-" evidence="3"/>
<dbReference type="AlphaFoldDB" id="A0A9X2MLR0"/>
<dbReference type="Gene3D" id="3.40.50.2000">
    <property type="entry name" value="Glycogen Phosphorylase B"/>
    <property type="match status" value="2"/>
</dbReference>
<keyword evidence="3" id="KW-0328">Glycosyltransferase</keyword>
<dbReference type="EMBL" id="JANJZL010000016">
    <property type="protein sequence ID" value="MCR2045355.1"/>
    <property type="molecule type" value="Genomic_DNA"/>
</dbReference>
<dbReference type="PANTHER" id="PTHR46401">
    <property type="entry name" value="GLYCOSYLTRANSFERASE WBBK-RELATED"/>
    <property type="match status" value="1"/>
</dbReference>
<evidence type="ECO:0000313" key="3">
    <source>
        <dbReference type="EMBL" id="MCR2045355.1"/>
    </source>
</evidence>
<evidence type="ECO:0000313" key="4">
    <source>
        <dbReference type="Proteomes" id="UP001142078"/>
    </source>
</evidence>
<sequence>MKVLQINSVCGVGSTGRIVIDVDKILKDQGHESYVAYGRNFLKSYNSSIRIGNRFDNYSHVFRTRLFDKHGFGSKQATREFINRIDDINPDIIHLHNIHGYYINIELLFKYLQAANKPVIWTLHDCWAFTGHCTHFDYIGCKKWKDICYECPQKTSYPSSILMDNSKENFIKKKELFTGIENMTIVTPSKWLARIVKGSFLGKYPVNVIHNGIDLNVFKPIKNNFREKYKLTNKFIILGVANIWEEKKGFNYFLDLSREIKKNESIVMVGLTKKQKAKLPKNIIGVPRTNSTKELAEIYSEADVLINPTLEDNFPTTNLEALACGTPVITFDTGGSSETISEDTGFIVAKEDLKELMKKIQIVKERGKLKYLKPCVKRANNLYNKEEKFIEYINLYNRKYL</sequence>
<keyword evidence="4" id="KW-1185">Reference proteome</keyword>
<feature type="domain" description="Glycosyltransferase subfamily 4-like N-terminal" evidence="2">
    <location>
        <begin position="24"/>
        <end position="216"/>
    </location>
</feature>
<dbReference type="GO" id="GO:0016757">
    <property type="term" value="F:glycosyltransferase activity"/>
    <property type="evidence" value="ECO:0007669"/>
    <property type="project" value="UniProtKB-KW"/>
</dbReference>
<evidence type="ECO:0000256" key="1">
    <source>
        <dbReference type="ARBA" id="ARBA00022679"/>
    </source>
</evidence>
<dbReference type="Pfam" id="PF13692">
    <property type="entry name" value="Glyco_trans_1_4"/>
    <property type="match status" value="1"/>
</dbReference>
<dbReference type="Proteomes" id="UP001142078">
    <property type="component" value="Unassembled WGS sequence"/>
</dbReference>
<comment type="caution">
    <text evidence="3">The sequence shown here is derived from an EMBL/GenBank/DDBJ whole genome shotgun (WGS) entry which is preliminary data.</text>
</comment>
<dbReference type="InterPro" id="IPR028098">
    <property type="entry name" value="Glyco_trans_4-like_N"/>
</dbReference>
<proteinExistence type="predicted"/>
<reference evidence="3" key="1">
    <citation type="submission" date="2022-07" db="EMBL/GenBank/DDBJ databases">
        <title>Enhanced cultured diversity of the mouse gut microbiota enables custom-made synthetic communities.</title>
        <authorList>
            <person name="Afrizal A."/>
        </authorList>
    </citation>
    <scope>NUCLEOTIDE SEQUENCE</scope>
    <source>
        <strain evidence="3">DSM 29482</strain>
    </source>
</reference>
<dbReference type="PANTHER" id="PTHR46401:SF2">
    <property type="entry name" value="GLYCOSYLTRANSFERASE WBBK-RELATED"/>
    <property type="match status" value="1"/>
</dbReference>
<gene>
    <name evidence="3" type="ORF">NSA23_14725</name>
</gene>
<keyword evidence="1 3" id="KW-0808">Transferase</keyword>
<protein>
    <submittedName>
        <fullName evidence="3">Glycosyltransferase</fullName>
        <ecNumber evidence="3">2.4.-.-</ecNumber>
    </submittedName>
</protein>
<dbReference type="Pfam" id="PF13439">
    <property type="entry name" value="Glyco_transf_4"/>
    <property type="match status" value="1"/>
</dbReference>
<organism evidence="3 4">
    <name type="scientific">Anaerosalibacter massiliensis</name>
    <dbReference type="NCBI Taxonomy" id="1347392"/>
    <lineage>
        <taxon>Bacteria</taxon>
        <taxon>Bacillati</taxon>
        <taxon>Bacillota</taxon>
        <taxon>Tissierellia</taxon>
        <taxon>Tissierellales</taxon>
        <taxon>Sporanaerobacteraceae</taxon>
        <taxon>Anaerosalibacter</taxon>
    </lineage>
</organism>
<evidence type="ECO:0000259" key="2">
    <source>
        <dbReference type="Pfam" id="PF13439"/>
    </source>
</evidence>
<name>A0A9X2MLR0_9FIRM</name>
<dbReference type="SUPFAM" id="SSF53756">
    <property type="entry name" value="UDP-Glycosyltransferase/glycogen phosphorylase"/>
    <property type="match status" value="1"/>
</dbReference>
<dbReference type="RefSeq" id="WP_257490693.1">
    <property type="nucleotide sequence ID" value="NZ_JANJZL010000016.1"/>
</dbReference>
<accession>A0A9X2MLR0</accession>